<proteinExistence type="predicted"/>
<evidence type="ECO:0000256" key="2">
    <source>
        <dbReference type="ARBA" id="ARBA00022475"/>
    </source>
</evidence>
<evidence type="ECO:0000256" key="6">
    <source>
        <dbReference type="SAM" id="Phobius"/>
    </source>
</evidence>
<feature type="transmembrane region" description="Helical" evidence="6">
    <location>
        <begin position="46"/>
        <end position="79"/>
    </location>
</feature>
<keyword evidence="9" id="KW-1185">Reference proteome</keyword>
<dbReference type="Pfam" id="PF00482">
    <property type="entry name" value="T2SSF"/>
    <property type="match status" value="1"/>
</dbReference>
<dbReference type="InterPro" id="IPR018076">
    <property type="entry name" value="T2SS_GspF_dom"/>
</dbReference>
<gene>
    <name evidence="8" type="ORF">GCM10009745_36490</name>
</gene>
<evidence type="ECO:0000259" key="7">
    <source>
        <dbReference type="Pfam" id="PF00482"/>
    </source>
</evidence>
<comment type="caution">
    <text evidence="8">The sequence shown here is derived from an EMBL/GenBank/DDBJ whole genome shotgun (WGS) entry which is preliminary data.</text>
</comment>
<keyword evidence="2" id="KW-1003">Cell membrane</keyword>
<keyword evidence="3 6" id="KW-0812">Transmembrane</keyword>
<accession>A0ABP4THK0</accession>
<dbReference type="Proteomes" id="UP001500280">
    <property type="component" value="Unassembled WGS sequence"/>
</dbReference>
<dbReference type="PANTHER" id="PTHR35007:SF4">
    <property type="entry name" value="CONSERVED TRANSMEMBRANE PROTEIN-RELATED"/>
    <property type="match status" value="1"/>
</dbReference>
<name>A0ABP4THK0_9ACTN</name>
<sequence>MSRLLATLCSLLALHLFFPLPLHPLRRLTTPPHHPTATRLSTRRRILLLVPAAALVLLTFGPPVFFSTAAIATITTLAWLQREQHRRQAAATTRRTTVIEALDVLAADLAAGRPPIDALGGAATIAPDLHPAHAAAKLGSDVPTALEQVAQSPGSEGLRALAATWRVAEESGAAFATLTERLADSLRANEAIHRQTAAGLAGARSSARILAALPLFGIALGYSLGAHPLTFLTTTPPGWLCLTSGLALTALGLHWTTRLATQTPCP</sequence>
<evidence type="ECO:0000256" key="1">
    <source>
        <dbReference type="ARBA" id="ARBA00004651"/>
    </source>
</evidence>
<comment type="subcellular location">
    <subcellularLocation>
        <location evidence="1">Cell membrane</location>
        <topology evidence="1">Multi-pass membrane protein</topology>
    </subcellularLocation>
</comment>
<evidence type="ECO:0000256" key="3">
    <source>
        <dbReference type="ARBA" id="ARBA00022692"/>
    </source>
</evidence>
<evidence type="ECO:0000313" key="8">
    <source>
        <dbReference type="EMBL" id="GAA1688274.1"/>
    </source>
</evidence>
<protein>
    <recommendedName>
        <fullName evidence="7">Type II secretion system protein GspF domain-containing protein</fullName>
    </recommendedName>
</protein>
<evidence type="ECO:0000313" key="9">
    <source>
        <dbReference type="Proteomes" id="UP001500280"/>
    </source>
</evidence>
<organism evidence="8 9">
    <name type="scientific">Kribbella yunnanensis</name>
    <dbReference type="NCBI Taxonomy" id="190194"/>
    <lineage>
        <taxon>Bacteria</taxon>
        <taxon>Bacillati</taxon>
        <taxon>Actinomycetota</taxon>
        <taxon>Actinomycetes</taxon>
        <taxon>Propionibacteriales</taxon>
        <taxon>Kribbellaceae</taxon>
        <taxon>Kribbella</taxon>
    </lineage>
</organism>
<dbReference type="PANTHER" id="PTHR35007">
    <property type="entry name" value="INTEGRAL MEMBRANE PROTEIN-RELATED"/>
    <property type="match status" value="1"/>
</dbReference>
<evidence type="ECO:0000256" key="5">
    <source>
        <dbReference type="ARBA" id="ARBA00023136"/>
    </source>
</evidence>
<feature type="domain" description="Type II secretion system protein GspF" evidence="7">
    <location>
        <begin position="102"/>
        <end position="219"/>
    </location>
</feature>
<keyword evidence="5 6" id="KW-0472">Membrane</keyword>
<dbReference type="EMBL" id="BAAANF010000013">
    <property type="protein sequence ID" value="GAA1688274.1"/>
    <property type="molecule type" value="Genomic_DNA"/>
</dbReference>
<reference evidence="9" key="1">
    <citation type="journal article" date="2019" name="Int. J. Syst. Evol. Microbiol.">
        <title>The Global Catalogue of Microorganisms (GCM) 10K type strain sequencing project: providing services to taxonomists for standard genome sequencing and annotation.</title>
        <authorList>
            <consortium name="The Broad Institute Genomics Platform"/>
            <consortium name="The Broad Institute Genome Sequencing Center for Infectious Disease"/>
            <person name="Wu L."/>
            <person name="Ma J."/>
        </authorList>
    </citation>
    <scope>NUCLEOTIDE SEQUENCE [LARGE SCALE GENOMIC DNA]</scope>
    <source>
        <strain evidence="9">JCM 14307</strain>
    </source>
</reference>
<keyword evidence="4 6" id="KW-1133">Transmembrane helix</keyword>
<evidence type="ECO:0000256" key="4">
    <source>
        <dbReference type="ARBA" id="ARBA00022989"/>
    </source>
</evidence>